<dbReference type="Gene3D" id="2.20.25.530">
    <property type="match status" value="1"/>
</dbReference>
<accession>L8H7C2</accession>
<dbReference type="GO" id="GO:0006401">
    <property type="term" value="P:RNA catabolic process"/>
    <property type="evidence" value="ECO:0007669"/>
    <property type="project" value="TreeGrafter"/>
</dbReference>
<dbReference type="InterPro" id="IPR040456">
    <property type="entry name" value="RNase_H2_suB"/>
</dbReference>
<evidence type="ECO:0000313" key="3">
    <source>
        <dbReference type="Proteomes" id="UP000011083"/>
    </source>
</evidence>
<dbReference type="RefSeq" id="XP_004344783.1">
    <property type="nucleotide sequence ID" value="XM_004344733.1"/>
</dbReference>
<sequence>MKQAERIFILPQNAEGQQDLKIITLPHPRTGAAARFMVRSGQVLEIQKVTERYRCWFKDNYVHKDGSLFIATEVDPLFLLVPLLEKNRKQTSESAGYFCEKDQILTEDFEAYPGYAHFLEWPTLPLGLVCDTKGSLRGGARAANYRDSTPLTDAELTKAAIGFISDYINNDWQTKLCEAYGFGGNAEVYEWEQDEISKYAYDGGAAKTAEPKTPQKSLAQKKLEKVDKRGMKTLTSFFAVKKKE</sequence>
<dbReference type="GeneID" id="14921915"/>
<dbReference type="EMBL" id="KB007908">
    <property type="protein sequence ID" value="ELR21040.1"/>
    <property type="molecule type" value="Genomic_DNA"/>
</dbReference>
<gene>
    <name evidence="2" type="ORF">ACA1_281340</name>
</gene>
<dbReference type="AlphaFoldDB" id="L8H7C2"/>
<dbReference type="GO" id="GO:0005654">
    <property type="term" value="C:nucleoplasm"/>
    <property type="evidence" value="ECO:0007669"/>
    <property type="project" value="TreeGrafter"/>
</dbReference>
<dbReference type="InterPro" id="IPR041195">
    <property type="entry name" value="Rnh202_N"/>
</dbReference>
<dbReference type="STRING" id="1257118.L8H7C2"/>
<dbReference type="Pfam" id="PF17745">
    <property type="entry name" value="Ydr279_N"/>
    <property type="match status" value="1"/>
</dbReference>
<feature type="domain" description="Rnh202 triple barrel" evidence="1">
    <location>
        <begin position="9"/>
        <end position="75"/>
    </location>
</feature>
<dbReference type="Gene3D" id="1.10.20.120">
    <property type="match status" value="1"/>
</dbReference>
<protein>
    <submittedName>
        <fullName evidence="2">Ydr279p family (RNase H2 complex component) protein</fullName>
    </submittedName>
</protein>
<dbReference type="PANTHER" id="PTHR13383:SF11">
    <property type="entry name" value="RIBONUCLEASE H2 SUBUNIT B"/>
    <property type="match status" value="1"/>
</dbReference>
<reference evidence="2 3" key="1">
    <citation type="journal article" date="2013" name="Genome Biol.">
        <title>Genome of Acanthamoeba castellanii highlights extensive lateral gene transfer and early evolution of tyrosine kinase signaling.</title>
        <authorList>
            <person name="Clarke M."/>
            <person name="Lohan A.J."/>
            <person name="Liu B."/>
            <person name="Lagkouvardos I."/>
            <person name="Roy S."/>
            <person name="Zafar N."/>
            <person name="Bertelli C."/>
            <person name="Schilde C."/>
            <person name="Kianianmomeni A."/>
            <person name="Burglin T.R."/>
            <person name="Frech C."/>
            <person name="Turcotte B."/>
            <person name="Kopec K.O."/>
            <person name="Synnott J.M."/>
            <person name="Choo C."/>
            <person name="Paponov I."/>
            <person name="Finkler A."/>
            <person name="Soon Heng Tan C."/>
            <person name="Hutchins A.P."/>
            <person name="Weinmeier T."/>
            <person name="Rattei T."/>
            <person name="Chu J.S."/>
            <person name="Gimenez G."/>
            <person name="Irimia M."/>
            <person name="Rigden D.J."/>
            <person name="Fitzpatrick D.A."/>
            <person name="Lorenzo-Morales J."/>
            <person name="Bateman A."/>
            <person name="Chiu C.H."/>
            <person name="Tang P."/>
            <person name="Hegemann P."/>
            <person name="Fromm H."/>
            <person name="Raoult D."/>
            <person name="Greub G."/>
            <person name="Miranda-Saavedra D."/>
            <person name="Chen N."/>
            <person name="Nash P."/>
            <person name="Ginger M.L."/>
            <person name="Horn M."/>
            <person name="Schaap P."/>
            <person name="Caler L."/>
            <person name="Loftus B."/>
        </authorList>
    </citation>
    <scope>NUCLEOTIDE SEQUENCE [LARGE SCALE GENOMIC DNA]</scope>
    <source>
        <strain evidence="2 3">Neff</strain>
    </source>
</reference>
<dbReference type="KEGG" id="acan:ACA1_281340"/>
<dbReference type="CDD" id="cd09270">
    <property type="entry name" value="RNase_H2-B"/>
    <property type="match status" value="1"/>
</dbReference>
<proteinExistence type="predicted"/>
<name>L8H7C2_ACACF</name>
<evidence type="ECO:0000313" key="2">
    <source>
        <dbReference type="EMBL" id="ELR21040.1"/>
    </source>
</evidence>
<dbReference type="VEuPathDB" id="AmoebaDB:ACA1_281340"/>
<keyword evidence="3" id="KW-1185">Reference proteome</keyword>
<dbReference type="GO" id="GO:0032299">
    <property type="term" value="C:ribonuclease H2 complex"/>
    <property type="evidence" value="ECO:0007669"/>
    <property type="project" value="InterPro"/>
</dbReference>
<organism evidence="2 3">
    <name type="scientific">Acanthamoeba castellanii (strain ATCC 30010 / Neff)</name>
    <dbReference type="NCBI Taxonomy" id="1257118"/>
    <lineage>
        <taxon>Eukaryota</taxon>
        <taxon>Amoebozoa</taxon>
        <taxon>Discosea</taxon>
        <taxon>Longamoebia</taxon>
        <taxon>Centramoebida</taxon>
        <taxon>Acanthamoebidae</taxon>
        <taxon>Acanthamoeba</taxon>
    </lineage>
</organism>
<evidence type="ECO:0000259" key="1">
    <source>
        <dbReference type="Pfam" id="PF17745"/>
    </source>
</evidence>
<dbReference type="Proteomes" id="UP000011083">
    <property type="component" value="Unassembled WGS sequence"/>
</dbReference>
<dbReference type="OrthoDB" id="29098at2759"/>
<dbReference type="PANTHER" id="PTHR13383">
    <property type="entry name" value="RIBONUCLEASE H2 SUBUNIT B"/>
    <property type="match status" value="1"/>
</dbReference>